<protein>
    <submittedName>
        <fullName evidence="1">DUF2336 domain-containing protein</fullName>
    </submittedName>
</protein>
<comment type="caution">
    <text evidence="1">The sequence shown here is derived from an EMBL/GenBank/DDBJ whole genome shotgun (WGS) entry which is preliminary data.</text>
</comment>
<sequence length="344" mass="37105">MTASLNPKFFQILPTRALSGSTPATGTLRGKSRAEIPVATDASLLDRLKQRLNGLRMDMEPARREALIAVMCKTLTELMNENWQAGRRILAQVTGDAQAIAIIGPLSESSEATDRLMAELDEDTLSLELTRLEANMQDRPSSIRQPVAAFSLDAPASQSIAHVEPALDKMERLPPPPTALEHACIVTVKALIRERCAHLVAPVRQKIEKELSFEMAATSEVTRAPALPSLPSTGGISSNVETVIARALHDHDLAAIAAVLSEKTGIDISVVQDAFSGRNARAITALCWKSDLPAPIAAALEMHIALIPPHRAIQPAADGSYALTARELHWQLDFLKEKCTSMAA</sequence>
<dbReference type="EMBL" id="WOTH01000013">
    <property type="protein sequence ID" value="NHO53917.1"/>
    <property type="molecule type" value="Genomic_DNA"/>
</dbReference>
<evidence type="ECO:0000313" key="1">
    <source>
        <dbReference type="EMBL" id="NHO53917.1"/>
    </source>
</evidence>
<organism evidence="1 2">
    <name type="scientific">Acetobacter estunensis</name>
    <dbReference type="NCBI Taxonomy" id="104097"/>
    <lineage>
        <taxon>Bacteria</taxon>
        <taxon>Pseudomonadati</taxon>
        <taxon>Pseudomonadota</taxon>
        <taxon>Alphaproteobacteria</taxon>
        <taxon>Acetobacterales</taxon>
        <taxon>Acetobacteraceae</taxon>
        <taxon>Acetobacter</taxon>
    </lineage>
</organism>
<dbReference type="AlphaFoldDB" id="A0A967EHP3"/>
<keyword evidence="2" id="KW-1185">Reference proteome</keyword>
<reference evidence="1" key="1">
    <citation type="submission" date="2019-11" db="EMBL/GenBank/DDBJ databases">
        <title>Description of new Acetobacter species.</title>
        <authorList>
            <person name="Cleenwerck I."/>
            <person name="Sombolestani A.S."/>
        </authorList>
    </citation>
    <scope>NUCLEOTIDE SEQUENCE</scope>
    <source>
        <strain evidence="1">LMG 1626</strain>
    </source>
</reference>
<dbReference type="RefSeq" id="WP_166314973.1">
    <property type="nucleotide sequence ID" value="NZ_WOTH01000013.1"/>
</dbReference>
<accession>A0A967EHP3</accession>
<evidence type="ECO:0000313" key="2">
    <source>
        <dbReference type="Proteomes" id="UP000597459"/>
    </source>
</evidence>
<name>A0A967EHP3_9PROT</name>
<gene>
    <name evidence="1" type="ORF">GOB87_08100</name>
</gene>
<dbReference type="Proteomes" id="UP000597459">
    <property type="component" value="Unassembled WGS sequence"/>
</dbReference>
<proteinExistence type="predicted"/>